<feature type="transmembrane region" description="Helical" evidence="1">
    <location>
        <begin position="6"/>
        <end position="25"/>
    </location>
</feature>
<organism evidence="3 4">
    <name type="scientific">Christensenella tenuis</name>
    <dbReference type="NCBI Taxonomy" id="2763033"/>
    <lineage>
        <taxon>Bacteria</taxon>
        <taxon>Bacillati</taxon>
        <taxon>Bacillota</taxon>
        <taxon>Clostridia</taxon>
        <taxon>Christensenellales</taxon>
        <taxon>Christensenellaceae</taxon>
        <taxon>Christensenella</taxon>
    </lineage>
</organism>
<keyword evidence="4" id="KW-1185">Reference proteome</keyword>
<gene>
    <name evidence="2" type="ORF">H8S18_04385</name>
    <name evidence="3" type="ORF">H8S18_09200</name>
</gene>
<evidence type="ECO:0000313" key="4">
    <source>
        <dbReference type="Proteomes" id="UP000606889"/>
    </source>
</evidence>
<dbReference type="EMBL" id="JACOON010000002">
    <property type="protein sequence ID" value="MBC5647565.1"/>
    <property type="molecule type" value="Genomic_DNA"/>
</dbReference>
<accession>A0ABR7EFI8</accession>
<evidence type="ECO:0000256" key="1">
    <source>
        <dbReference type="SAM" id="Phobius"/>
    </source>
</evidence>
<sequence>MMQIEITILIAVVGCFVGLAGWLSGRDKKIANDSKWRGGVDAKLDTILGIKNDVEKLDCKVDDHEHRITAVEQSAKQAHYRITEHIEKDR</sequence>
<proteinExistence type="predicted"/>
<dbReference type="RefSeq" id="WP_186857088.1">
    <property type="nucleotide sequence ID" value="NZ_JACOON010000002.1"/>
</dbReference>
<dbReference type="EMBL" id="JACOON010000004">
    <property type="protein sequence ID" value="MBC5648511.1"/>
    <property type="molecule type" value="Genomic_DNA"/>
</dbReference>
<keyword evidence="1" id="KW-0472">Membrane</keyword>
<evidence type="ECO:0000313" key="2">
    <source>
        <dbReference type="EMBL" id="MBC5647565.1"/>
    </source>
</evidence>
<comment type="caution">
    <text evidence="3">The sequence shown here is derived from an EMBL/GenBank/DDBJ whole genome shotgun (WGS) entry which is preliminary data.</text>
</comment>
<evidence type="ECO:0000313" key="3">
    <source>
        <dbReference type="EMBL" id="MBC5648511.1"/>
    </source>
</evidence>
<protein>
    <submittedName>
        <fullName evidence="3">Uncharacterized protein</fullName>
    </submittedName>
</protein>
<name>A0ABR7EFI8_9FIRM</name>
<reference evidence="3 4" key="1">
    <citation type="submission" date="2020-08" db="EMBL/GenBank/DDBJ databases">
        <title>Genome public.</title>
        <authorList>
            <person name="Liu C."/>
            <person name="Sun Q."/>
        </authorList>
    </citation>
    <scope>NUCLEOTIDE SEQUENCE [LARGE SCALE GENOMIC DNA]</scope>
    <source>
        <strain evidence="3 4">NSJ-35</strain>
    </source>
</reference>
<keyword evidence="1" id="KW-1133">Transmembrane helix</keyword>
<keyword evidence="1" id="KW-0812">Transmembrane</keyword>
<dbReference type="Proteomes" id="UP000606889">
    <property type="component" value="Unassembled WGS sequence"/>
</dbReference>